<keyword evidence="4 5" id="KW-0472">Membrane</keyword>
<proteinExistence type="predicted"/>
<dbReference type="AlphaFoldDB" id="A0AAW2HYI6"/>
<dbReference type="InterPro" id="IPR013783">
    <property type="entry name" value="Ig-like_fold"/>
</dbReference>
<dbReference type="GO" id="GO:0016020">
    <property type="term" value="C:membrane"/>
    <property type="evidence" value="ECO:0007669"/>
    <property type="project" value="UniProtKB-SubCell"/>
</dbReference>
<dbReference type="InterPro" id="IPR008962">
    <property type="entry name" value="PapD-like_sf"/>
</dbReference>
<dbReference type="InterPro" id="IPR000535">
    <property type="entry name" value="MSP_dom"/>
</dbReference>
<dbReference type="SUPFAM" id="SSF49354">
    <property type="entry name" value="PapD-like"/>
    <property type="match status" value="1"/>
</dbReference>
<comment type="caution">
    <text evidence="7">The sequence shown here is derived from an EMBL/GenBank/DDBJ whole genome shotgun (WGS) entry which is preliminary data.</text>
</comment>
<dbReference type="InterPro" id="IPR039283">
    <property type="entry name" value="MOSPD1/3"/>
</dbReference>
<evidence type="ECO:0000256" key="2">
    <source>
        <dbReference type="ARBA" id="ARBA00022692"/>
    </source>
</evidence>
<sequence length="209" mass="23889">MPDILVPVFVFPNSLTFNLADQSSYKQVLTVYNPYEFPVRFQVLCSAKDKHKYTVVDPEGCIQSHCRVDIVVRHNEVSNQNVGQSDKFRIQMYQYSTNKLIGKKDIKAELLAEKEDDRQTPERETFQELPMTNAGQTQQQFSLPKRQGRPGTPNRLVIVVFLLFITVLLLPSHGEDSNILPDNLKPTFCFKLAVSYILGLITMAILRPN</sequence>
<feature type="domain" description="MSP" evidence="6">
    <location>
        <begin position="8"/>
        <end position="99"/>
    </location>
</feature>
<name>A0AAW2HYI6_9NEOP</name>
<comment type="subcellular location">
    <subcellularLocation>
        <location evidence="1">Membrane</location>
        <topology evidence="1">Multi-pass membrane protein</topology>
    </subcellularLocation>
</comment>
<keyword evidence="2 5" id="KW-0812">Transmembrane</keyword>
<evidence type="ECO:0000256" key="3">
    <source>
        <dbReference type="ARBA" id="ARBA00022989"/>
    </source>
</evidence>
<evidence type="ECO:0000259" key="6">
    <source>
        <dbReference type="Pfam" id="PF00635"/>
    </source>
</evidence>
<feature type="transmembrane region" description="Helical" evidence="5">
    <location>
        <begin position="184"/>
        <end position="206"/>
    </location>
</feature>
<dbReference type="Pfam" id="PF00635">
    <property type="entry name" value="Motile_Sperm"/>
    <property type="match status" value="1"/>
</dbReference>
<evidence type="ECO:0000256" key="4">
    <source>
        <dbReference type="ARBA" id="ARBA00023136"/>
    </source>
</evidence>
<dbReference type="PANTHER" id="PTHR34441">
    <property type="entry name" value="MOTILE SPERM DOMAIN-CONTAINING PROTEIN 1"/>
    <property type="match status" value="1"/>
</dbReference>
<feature type="transmembrane region" description="Helical" evidence="5">
    <location>
        <begin position="155"/>
        <end position="172"/>
    </location>
</feature>
<gene>
    <name evidence="7" type="ORF">PYX00_002966</name>
</gene>
<evidence type="ECO:0000256" key="1">
    <source>
        <dbReference type="ARBA" id="ARBA00004141"/>
    </source>
</evidence>
<protein>
    <recommendedName>
        <fullName evidence="6">MSP domain-containing protein</fullName>
    </recommendedName>
</protein>
<keyword evidence="3 5" id="KW-1133">Transmembrane helix</keyword>
<dbReference type="Gene3D" id="2.60.40.10">
    <property type="entry name" value="Immunoglobulins"/>
    <property type="match status" value="1"/>
</dbReference>
<evidence type="ECO:0000256" key="5">
    <source>
        <dbReference type="SAM" id="Phobius"/>
    </source>
</evidence>
<organism evidence="7">
    <name type="scientific">Menopon gallinae</name>
    <name type="common">poultry shaft louse</name>
    <dbReference type="NCBI Taxonomy" id="328185"/>
    <lineage>
        <taxon>Eukaryota</taxon>
        <taxon>Metazoa</taxon>
        <taxon>Ecdysozoa</taxon>
        <taxon>Arthropoda</taxon>
        <taxon>Hexapoda</taxon>
        <taxon>Insecta</taxon>
        <taxon>Pterygota</taxon>
        <taxon>Neoptera</taxon>
        <taxon>Paraneoptera</taxon>
        <taxon>Psocodea</taxon>
        <taxon>Troctomorpha</taxon>
        <taxon>Phthiraptera</taxon>
        <taxon>Amblycera</taxon>
        <taxon>Menoponidae</taxon>
        <taxon>Menopon</taxon>
    </lineage>
</organism>
<accession>A0AAW2HYI6</accession>
<dbReference type="GO" id="GO:0005737">
    <property type="term" value="C:cytoplasm"/>
    <property type="evidence" value="ECO:0007669"/>
    <property type="project" value="TreeGrafter"/>
</dbReference>
<evidence type="ECO:0000313" key="7">
    <source>
        <dbReference type="EMBL" id="KAL0274954.1"/>
    </source>
</evidence>
<reference evidence="7" key="1">
    <citation type="journal article" date="2024" name="Gigascience">
        <title>Chromosome-level genome of the poultry shaft louse Menopon gallinae provides insight into the host-switching and adaptive evolution of parasitic lice.</title>
        <authorList>
            <person name="Xu Y."/>
            <person name="Ma L."/>
            <person name="Liu S."/>
            <person name="Liang Y."/>
            <person name="Liu Q."/>
            <person name="He Z."/>
            <person name="Tian L."/>
            <person name="Duan Y."/>
            <person name="Cai W."/>
            <person name="Li H."/>
            <person name="Song F."/>
        </authorList>
    </citation>
    <scope>NUCLEOTIDE SEQUENCE</scope>
    <source>
        <strain evidence="7">Cailab_2023a</strain>
    </source>
</reference>
<dbReference type="PANTHER" id="PTHR34441:SF1">
    <property type="entry name" value="MOTILE SPERM DOMAIN-CONTAINING 1"/>
    <property type="match status" value="1"/>
</dbReference>
<dbReference type="EMBL" id="JARGDH010000002">
    <property type="protein sequence ID" value="KAL0274954.1"/>
    <property type="molecule type" value="Genomic_DNA"/>
</dbReference>